<dbReference type="AlphaFoldDB" id="A0A6M3IXL0"/>
<name>A0A6M3IXL0_9ZZZZ</name>
<accession>A0A6M3IXL0</accession>
<gene>
    <name evidence="1" type="ORF">MM415B00897_0022</name>
</gene>
<dbReference type="EMBL" id="MT141450">
    <property type="protein sequence ID" value="QJA61711.1"/>
    <property type="molecule type" value="Genomic_DNA"/>
</dbReference>
<evidence type="ECO:0000313" key="1">
    <source>
        <dbReference type="EMBL" id="QJA61711.1"/>
    </source>
</evidence>
<reference evidence="1" key="1">
    <citation type="submission" date="2020-03" db="EMBL/GenBank/DDBJ databases">
        <title>The deep terrestrial virosphere.</title>
        <authorList>
            <person name="Holmfeldt K."/>
            <person name="Nilsson E."/>
            <person name="Simone D."/>
            <person name="Lopez-Fernandez M."/>
            <person name="Wu X."/>
            <person name="de Brujin I."/>
            <person name="Lundin D."/>
            <person name="Andersson A."/>
            <person name="Bertilsson S."/>
            <person name="Dopson M."/>
        </authorList>
    </citation>
    <scope>NUCLEOTIDE SEQUENCE</scope>
    <source>
        <strain evidence="1">MM415B00897</strain>
    </source>
</reference>
<evidence type="ECO:0008006" key="2">
    <source>
        <dbReference type="Google" id="ProtNLM"/>
    </source>
</evidence>
<proteinExistence type="predicted"/>
<dbReference type="InterPro" id="IPR016913">
    <property type="entry name" value="UCP029215"/>
</dbReference>
<dbReference type="Pfam" id="PF09979">
    <property type="entry name" value="DUF2213"/>
    <property type="match status" value="1"/>
</dbReference>
<organism evidence="1">
    <name type="scientific">viral metagenome</name>
    <dbReference type="NCBI Taxonomy" id="1070528"/>
    <lineage>
        <taxon>unclassified sequences</taxon>
        <taxon>metagenomes</taxon>
        <taxon>organismal metagenomes</taxon>
    </lineage>
</organism>
<protein>
    <recommendedName>
        <fullName evidence="2">DUF2213 domain-containing protein</fullName>
    </recommendedName>
</protein>
<sequence length="463" mass="50901">MPEHMERITMNLKGVVRHDSMEGQEYLVVPMVMIKEGVLNGSAGPLYYPASELSKTPVVWNHKPIVVYHPAEGQSACDPDIISNRKVGVIMNAGFVDGKVKAEAWLNKNRISVVDPRIGEAVENQTMMELSTGLFTDNEPTEGVFNGKAYTAIARNYRPDHLALLPDLIGACSIADGAGFMRMNQALENASPKIIDAVNALLKAAGIEKTVGNEIAHGDLWRLLSEAVSDTGVHVSEIFDTYFVYEDKEKLFKQSYSKVNDEITLVGNPIEVKKVVDFVPVTNKKEKPMDKTQLIAKIIANTGFGEEDQEYLAGLDEAALTKMLPVENETETKTEEKQETLSVDPPVVQEPVAPTENKTLTVNEYIAAAPAEMQGVLMAGLEAHNAQKAALVKTIVANERNTFKPEYLNTRPLPELQAIAKLATNKEQDSSDSNAIFLPQEEVHITKNTEAPLDLPVMNFSDK</sequence>